<comment type="caution">
    <text evidence="1">The sequence shown here is derived from an EMBL/GenBank/DDBJ whole genome shotgun (WGS) entry which is preliminary data.</text>
</comment>
<protein>
    <submittedName>
        <fullName evidence="1">Uncharacterized protein</fullName>
    </submittedName>
</protein>
<dbReference type="EMBL" id="MJBS01000011">
    <property type="protein sequence ID" value="OHF02584.1"/>
    <property type="molecule type" value="Genomic_DNA"/>
</dbReference>
<evidence type="ECO:0000313" key="2">
    <source>
        <dbReference type="Proteomes" id="UP000176998"/>
    </source>
</evidence>
<accession>A0A1G4BME7</accession>
<dbReference type="Proteomes" id="UP000176998">
    <property type="component" value="Unassembled WGS sequence"/>
</dbReference>
<gene>
    <name evidence="1" type="ORF">CORC01_01980</name>
</gene>
<reference evidence="1 2" key="1">
    <citation type="submission" date="2016-09" db="EMBL/GenBank/DDBJ databases">
        <authorList>
            <person name="Capua I."/>
            <person name="De Benedictis P."/>
            <person name="Joannis T."/>
            <person name="Lombin L.H."/>
            <person name="Cattoli G."/>
        </authorList>
    </citation>
    <scope>NUCLEOTIDE SEQUENCE [LARGE SCALE GENOMIC DNA]</scope>
    <source>
        <strain evidence="1 2">IMI 309357</strain>
    </source>
</reference>
<keyword evidence="2" id="KW-1185">Reference proteome</keyword>
<dbReference type="AlphaFoldDB" id="A0A1G4BME7"/>
<organism evidence="1 2">
    <name type="scientific">Colletotrichum orchidophilum</name>
    <dbReference type="NCBI Taxonomy" id="1209926"/>
    <lineage>
        <taxon>Eukaryota</taxon>
        <taxon>Fungi</taxon>
        <taxon>Dikarya</taxon>
        <taxon>Ascomycota</taxon>
        <taxon>Pezizomycotina</taxon>
        <taxon>Sordariomycetes</taxon>
        <taxon>Hypocreomycetidae</taxon>
        <taxon>Glomerellales</taxon>
        <taxon>Glomerellaceae</taxon>
        <taxon>Colletotrichum</taxon>
    </lineage>
</organism>
<sequence>MVSCALVVPVHYEKNAMCLKLLT</sequence>
<evidence type="ECO:0000313" key="1">
    <source>
        <dbReference type="EMBL" id="OHF02584.1"/>
    </source>
</evidence>
<proteinExistence type="predicted"/>
<name>A0A1G4BME7_9PEZI</name>